<feature type="signal peptide" evidence="4">
    <location>
        <begin position="1"/>
        <end position="20"/>
    </location>
</feature>
<dbReference type="HOGENOM" id="CLU_689310_0_0_1"/>
<dbReference type="OrthoDB" id="2013775at2759"/>
<dbReference type="Gene3D" id="3.80.10.10">
    <property type="entry name" value="Ribonuclease Inhibitor"/>
    <property type="match status" value="1"/>
</dbReference>
<dbReference type="SMART" id="SM00369">
    <property type="entry name" value="LRR_TYP"/>
    <property type="match status" value="4"/>
</dbReference>
<dbReference type="VEuPathDB" id="VectorBase:CQUJHB016782"/>
<dbReference type="InterPro" id="IPR003591">
    <property type="entry name" value="Leu-rich_rpt_typical-subtyp"/>
</dbReference>
<keyword evidence="1" id="KW-0433">Leucine-rich repeat</keyword>
<dbReference type="STRING" id="7176.B0XA72"/>
<dbReference type="Pfam" id="PF13855">
    <property type="entry name" value="LRR_8"/>
    <property type="match status" value="1"/>
</dbReference>
<keyword evidence="2" id="KW-0677">Repeat</keyword>
<dbReference type="PROSITE" id="PS51450">
    <property type="entry name" value="LRR"/>
    <property type="match status" value="1"/>
</dbReference>
<evidence type="ECO:0000256" key="2">
    <source>
        <dbReference type="ARBA" id="ARBA00022737"/>
    </source>
</evidence>
<reference evidence="5" key="1">
    <citation type="submission" date="2007-03" db="EMBL/GenBank/DDBJ databases">
        <title>Annotation of Culex pipiens quinquefasciatus.</title>
        <authorList>
            <consortium name="The Broad Institute Genome Sequencing Platform"/>
            <person name="Atkinson P.W."/>
            <person name="Hemingway J."/>
            <person name="Christensen B.M."/>
            <person name="Higgs S."/>
            <person name="Kodira C."/>
            <person name="Hannick L."/>
            <person name="Megy K."/>
            <person name="O'Leary S."/>
            <person name="Pearson M."/>
            <person name="Haas B.J."/>
            <person name="Mauceli E."/>
            <person name="Wortman J.R."/>
            <person name="Lee N.H."/>
            <person name="Guigo R."/>
            <person name="Stanke M."/>
            <person name="Alvarado L."/>
            <person name="Amedeo P."/>
            <person name="Antoine C.H."/>
            <person name="Arensburger P."/>
            <person name="Bidwell S.L."/>
            <person name="Crawford M."/>
            <person name="Camaro F."/>
            <person name="Devon K."/>
            <person name="Engels R."/>
            <person name="Hammond M."/>
            <person name="Howarth C."/>
            <person name="Koehrsen M."/>
            <person name="Lawson D."/>
            <person name="Montgomery P."/>
            <person name="Nene V."/>
            <person name="Nusbaum C."/>
            <person name="Puiu D."/>
            <person name="Romero-Severson J."/>
            <person name="Severson D.W."/>
            <person name="Shumway M."/>
            <person name="Sisk P."/>
            <person name="Stolte C."/>
            <person name="Zeng Q."/>
            <person name="Eisenstadt E."/>
            <person name="Fraser-Liggett C."/>
            <person name="Strausberg R."/>
            <person name="Galagan J."/>
            <person name="Birren B."/>
            <person name="Collins F.H."/>
        </authorList>
    </citation>
    <scope>NUCLEOTIDE SEQUENCE [LARGE SCALE GENOMIC DNA]</scope>
    <source>
        <strain evidence="5">JHB</strain>
    </source>
</reference>
<evidence type="ECO:0000313" key="5">
    <source>
        <dbReference type="EMBL" id="EDS43537.1"/>
    </source>
</evidence>
<dbReference type="OMA" id="WNCRALP"/>
<dbReference type="SUPFAM" id="SSF52058">
    <property type="entry name" value="L domain-like"/>
    <property type="match status" value="1"/>
</dbReference>
<dbReference type="EMBL" id="DS232570">
    <property type="protein sequence ID" value="EDS43537.1"/>
    <property type="molecule type" value="Genomic_DNA"/>
</dbReference>
<dbReference type="VEuPathDB" id="VectorBase:CPIJ016345"/>
<feature type="chain" id="PRO_5002760010" description="Leucine-rich immune protein (Short)" evidence="4">
    <location>
        <begin position="21"/>
        <end position="398"/>
    </location>
</feature>
<protein>
    <recommendedName>
        <fullName evidence="6">Leucine-rich immune protein (Short)</fullName>
    </recommendedName>
</protein>
<organism>
    <name type="scientific">Culex quinquefasciatus</name>
    <name type="common">Southern house mosquito</name>
    <name type="synonym">Culex pungens</name>
    <dbReference type="NCBI Taxonomy" id="7176"/>
    <lineage>
        <taxon>Eukaryota</taxon>
        <taxon>Metazoa</taxon>
        <taxon>Ecdysozoa</taxon>
        <taxon>Arthropoda</taxon>
        <taxon>Hexapoda</taxon>
        <taxon>Insecta</taxon>
        <taxon>Pterygota</taxon>
        <taxon>Neoptera</taxon>
        <taxon>Endopterygota</taxon>
        <taxon>Diptera</taxon>
        <taxon>Nematocera</taxon>
        <taxon>Culicoidea</taxon>
        <taxon>Culicidae</taxon>
        <taxon>Culicinae</taxon>
        <taxon>Culicini</taxon>
        <taxon>Culex</taxon>
        <taxon>Culex</taxon>
    </lineage>
</organism>
<dbReference type="KEGG" id="cqu:CpipJ_CPIJ016345"/>
<evidence type="ECO:0000256" key="1">
    <source>
        <dbReference type="ARBA" id="ARBA00022614"/>
    </source>
</evidence>
<proteinExistence type="predicted"/>
<dbReference type="PANTHER" id="PTHR45617">
    <property type="entry name" value="LEUCINE RICH REPEAT FAMILY PROTEIN"/>
    <property type="match status" value="1"/>
</dbReference>
<dbReference type="PhylomeDB" id="B0XA72"/>
<dbReference type="InterPro" id="IPR001611">
    <property type="entry name" value="Leu-rich_rpt"/>
</dbReference>
<keyword evidence="3" id="KW-0175">Coiled coil</keyword>
<gene>
    <name evidence="5" type="ORF">CpipJ_CPIJ016345</name>
</gene>
<dbReference type="AlphaFoldDB" id="B0XA72"/>
<name>B0XA72_CULQU</name>
<evidence type="ECO:0008006" key="6">
    <source>
        <dbReference type="Google" id="ProtNLM"/>
    </source>
</evidence>
<keyword evidence="4" id="KW-0732">Signal</keyword>
<evidence type="ECO:0000256" key="4">
    <source>
        <dbReference type="SAM" id="SignalP"/>
    </source>
</evidence>
<accession>B0XA72</accession>
<evidence type="ECO:0000256" key="3">
    <source>
        <dbReference type="SAM" id="Coils"/>
    </source>
</evidence>
<dbReference type="PANTHER" id="PTHR45617:SF169">
    <property type="entry name" value="LRRCT DOMAIN-CONTAINING PROTEIN"/>
    <property type="match status" value="1"/>
</dbReference>
<dbReference type="InParanoid" id="B0XA72"/>
<dbReference type="InterPro" id="IPR032675">
    <property type="entry name" value="LRR_dom_sf"/>
</dbReference>
<sequence length="398" mass="44950">MAPPRFVLTILLAFLHASVSQIYDCESSTSSDVCILRDVTIAQPGDIDQIELPEAQQYVHFANGNIPSFAESIYGQLETTTNLTITGCAVKKLYVGAQLVHLNASGNDIQAIEIASGSDYSSLKVLDLSTNNLSRIPNVKEFVGLERLDLSGNKITFGKLDLFARLTKLKWLSLARNEINSLVGGLQLRYLEELHLNGNRLLEVDFLNWQLRALVKLDLRENLLMYLNAEDLESPFPKLTRIELTGNQWNCQGIAKLVERLQKRAISFQPAPITSKCPTTSIQGVCCEDSYVNSVTLQSQWDIRKLQRQMQTMNDTLVAKLAAVRQEQGVQIEQLERQLTVQEGQMGEMKRHLLRMARLIEDLIEELYLRQMEGVAEAKDEKRRGAKRQLKIKFCSVI</sequence>
<feature type="coiled-coil region" evidence="3">
    <location>
        <begin position="318"/>
        <end position="352"/>
    </location>
</feature>
<dbReference type="eggNOG" id="KOG0619">
    <property type="taxonomic scope" value="Eukaryota"/>
</dbReference>